<dbReference type="EnsemblMetazoa" id="GAUT013392-RA">
    <property type="protein sequence ID" value="GAUT013392-PA"/>
    <property type="gene ID" value="GAUT013392"/>
</dbReference>
<evidence type="ECO:0000313" key="2">
    <source>
        <dbReference type="Proteomes" id="UP000078200"/>
    </source>
</evidence>
<dbReference type="InterPro" id="IPR036812">
    <property type="entry name" value="NAD(P)_OxRdtase_dom_sf"/>
</dbReference>
<proteinExistence type="predicted"/>
<organism evidence="1 2">
    <name type="scientific">Glossina austeni</name>
    <name type="common">Savannah tsetse fly</name>
    <dbReference type="NCBI Taxonomy" id="7395"/>
    <lineage>
        <taxon>Eukaryota</taxon>
        <taxon>Metazoa</taxon>
        <taxon>Ecdysozoa</taxon>
        <taxon>Arthropoda</taxon>
        <taxon>Hexapoda</taxon>
        <taxon>Insecta</taxon>
        <taxon>Pterygota</taxon>
        <taxon>Neoptera</taxon>
        <taxon>Endopterygota</taxon>
        <taxon>Diptera</taxon>
        <taxon>Brachycera</taxon>
        <taxon>Muscomorpha</taxon>
        <taxon>Hippoboscoidea</taxon>
        <taxon>Glossinidae</taxon>
        <taxon>Glossina</taxon>
    </lineage>
</organism>
<dbReference type="AlphaFoldDB" id="A0A1A9URY0"/>
<keyword evidence="2" id="KW-1185">Reference proteome</keyword>
<accession>A0A1A9URY0</accession>
<dbReference type="Gene3D" id="3.20.20.100">
    <property type="entry name" value="NADP-dependent oxidoreductase domain"/>
    <property type="match status" value="1"/>
</dbReference>
<name>A0A1A9URY0_GLOAU</name>
<protein>
    <recommendedName>
        <fullName evidence="3">NADP-dependent oxidoreductase domain-containing protein</fullName>
    </recommendedName>
</protein>
<dbReference type="VEuPathDB" id="VectorBase:GAUT013392"/>
<evidence type="ECO:0008006" key="3">
    <source>
        <dbReference type="Google" id="ProtNLM"/>
    </source>
</evidence>
<reference evidence="1" key="1">
    <citation type="submission" date="2020-05" db="UniProtKB">
        <authorList>
            <consortium name="EnsemblMetazoa"/>
        </authorList>
    </citation>
    <scope>IDENTIFICATION</scope>
    <source>
        <strain evidence="1">TTRI</strain>
    </source>
</reference>
<dbReference type="Proteomes" id="UP000078200">
    <property type="component" value="Unassembled WGS sequence"/>
</dbReference>
<sequence>MAFVKSVKLNNGYEMPILGLGTWGLNSRYNVSVYRYWDLSIANELQQIILYGHPHHPFENDEY</sequence>
<evidence type="ECO:0000313" key="1">
    <source>
        <dbReference type="EnsemblMetazoa" id="GAUT013392-PA"/>
    </source>
</evidence>